<evidence type="ECO:0000313" key="2">
    <source>
        <dbReference type="EMBL" id="EMR70019.1"/>
    </source>
</evidence>
<organism evidence="2 3">
    <name type="scientific">Eutypa lata (strain UCR-EL1)</name>
    <name type="common">Grapevine dieback disease fungus</name>
    <name type="synonym">Eutypa armeniacae</name>
    <dbReference type="NCBI Taxonomy" id="1287681"/>
    <lineage>
        <taxon>Eukaryota</taxon>
        <taxon>Fungi</taxon>
        <taxon>Dikarya</taxon>
        <taxon>Ascomycota</taxon>
        <taxon>Pezizomycotina</taxon>
        <taxon>Sordariomycetes</taxon>
        <taxon>Xylariomycetidae</taxon>
        <taxon>Xylariales</taxon>
        <taxon>Diatrypaceae</taxon>
        <taxon>Eutypa</taxon>
    </lineage>
</organism>
<evidence type="ECO:0000256" key="1">
    <source>
        <dbReference type="SAM" id="SignalP"/>
    </source>
</evidence>
<gene>
    <name evidence="2" type="ORF">UCREL1_2955</name>
</gene>
<accession>M7SU00</accession>
<protein>
    <submittedName>
        <fullName evidence="2">Uncharacterized protein</fullName>
    </submittedName>
</protein>
<dbReference type="HOGENOM" id="CLU_2096722_0_0_1"/>
<dbReference type="EMBL" id="KB705980">
    <property type="protein sequence ID" value="EMR70019.1"/>
    <property type="molecule type" value="Genomic_DNA"/>
</dbReference>
<proteinExistence type="predicted"/>
<keyword evidence="3" id="KW-1185">Reference proteome</keyword>
<dbReference type="eggNOG" id="ENOG502T6V6">
    <property type="taxonomic scope" value="Eukaryota"/>
</dbReference>
<sequence length="118" mass="12565">MRFLQTTIPLLVAVVAAAPAPRADPEASFLISLTFEDGTETGIFKVPDSLGETALDYDKAVSLVFMNYENFTFPAGPTGRCTFLEPDRQGLGAVQVNKATSVPVTPPSVIGFVQCNVV</sequence>
<dbReference type="OMA" id="RCAFLEP"/>
<dbReference type="KEGG" id="ela:UCREL1_2955"/>
<evidence type="ECO:0000313" key="3">
    <source>
        <dbReference type="Proteomes" id="UP000012174"/>
    </source>
</evidence>
<dbReference type="Proteomes" id="UP000012174">
    <property type="component" value="Unassembled WGS sequence"/>
</dbReference>
<reference evidence="3" key="1">
    <citation type="journal article" date="2013" name="Genome Announc.">
        <title>Draft genome sequence of the grapevine dieback fungus Eutypa lata UCR-EL1.</title>
        <authorList>
            <person name="Blanco-Ulate B."/>
            <person name="Rolshausen P.E."/>
            <person name="Cantu D."/>
        </authorList>
    </citation>
    <scope>NUCLEOTIDE SEQUENCE [LARGE SCALE GENOMIC DNA]</scope>
    <source>
        <strain evidence="3">UCR-EL1</strain>
    </source>
</reference>
<dbReference type="AlphaFoldDB" id="M7SU00"/>
<name>M7SU00_EUTLA</name>
<dbReference type="OrthoDB" id="4825202at2759"/>
<keyword evidence="1" id="KW-0732">Signal</keyword>
<feature type="signal peptide" evidence="1">
    <location>
        <begin position="1"/>
        <end position="17"/>
    </location>
</feature>
<feature type="chain" id="PRO_5004084970" evidence="1">
    <location>
        <begin position="18"/>
        <end position="118"/>
    </location>
</feature>